<feature type="compositionally biased region" description="Basic and acidic residues" evidence="1">
    <location>
        <begin position="407"/>
        <end position="427"/>
    </location>
</feature>
<feature type="compositionally biased region" description="Polar residues" evidence="1">
    <location>
        <begin position="340"/>
        <end position="349"/>
    </location>
</feature>
<feature type="region of interest" description="Disordered" evidence="1">
    <location>
        <begin position="227"/>
        <end position="502"/>
    </location>
</feature>
<reference evidence="3" key="1">
    <citation type="submission" date="2018-12" db="EMBL/GenBank/DDBJ databases">
        <title>Tengunoibacter tsumagoiensis gen. nov., sp. nov., Dictyobacter kobayashii sp. nov., D. alpinus sp. nov., and D. joshuensis sp. nov. and description of Dictyobacteraceae fam. nov. within the order Ktedonobacterales isolated from Tengu-no-mugimeshi.</title>
        <authorList>
            <person name="Wang C.M."/>
            <person name="Zheng Y."/>
            <person name="Sakai Y."/>
            <person name="Toyoda A."/>
            <person name="Minakuchi Y."/>
            <person name="Abe K."/>
            <person name="Yokota A."/>
            <person name="Yabe S."/>
        </authorList>
    </citation>
    <scope>NUCLEOTIDE SEQUENCE [LARGE SCALE GENOMIC DNA]</scope>
    <source>
        <strain evidence="3">Uno11</strain>
    </source>
</reference>
<proteinExistence type="predicted"/>
<feature type="compositionally biased region" description="Polar residues" evidence="1">
    <location>
        <begin position="248"/>
        <end position="262"/>
    </location>
</feature>
<gene>
    <name evidence="2" type="ORF">KDK_40230</name>
</gene>
<name>A0A402AM77_9CHLR</name>
<accession>A0A402AM77</accession>
<dbReference type="AlphaFoldDB" id="A0A402AM77"/>
<feature type="compositionally biased region" description="Acidic residues" evidence="1">
    <location>
        <begin position="395"/>
        <end position="406"/>
    </location>
</feature>
<comment type="caution">
    <text evidence="2">The sequence shown here is derived from an EMBL/GenBank/DDBJ whole genome shotgun (WGS) entry which is preliminary data.</text>
</comment>
<keyword evidence="3" id="KW-1185">Reference proteome</keyword>
<sequence length="516" mass="57320">MNEGEKQQHKLINQEEIDKLFSQLTTTEVEDFYQAYQLWLRRQRVQQLQQELQKIQAKQAQNAALMQSFAPSAIALSAIAQLRFHGVEDVDMLDRMLERGEEWLDNTMQLLTRCEALNVIQGNYTQWCEHALEGAYEWMWSMNDAGLSTYFEVELPEASSQQDTIPAALEKPVTGEEVTEAQLLQKLMSEEGSNDTPPPRPQARITQPLPVITPEEVLAQSEAFMAQAQDAQTVPEDSLRESQAEPVANSQPEENPLPTTEIANVDNAQEAESETASATPAPGEQTETSNAEIVPQSEPAELSDSDIIPQPEPAELSDSEAISQPEPVEAADQPEIAQPVHSQPETVSETDAIPLDEQNKPEIPAADDNIIHSDQEVTEEAQPEITASTETEQSTADEEPIVEDHEDPIILHEEPVEQEAEAAKIDEEPLGAEPAQENGEEAASGEKMQAQWPYVYQETEDRQHTTETADLPTVFHVPTEKPEQPASTDVSIKPRTTNDSKPRGLFMRSLAKILGR</sequence>
<dbReference type="RefSeq" id="WP_126551932.1">
    <property type="nucleotide sequence ID" value="NZ_BIFS01000001.1"/>
</dbReference>
<dbReference type="OrthoDB" id="166410at2"/>
<organism evidence="2 3">
    <name type="scientific">Dictyobacter kobayashii</name>
    <dbReference type="NCBI Taxonomy" id="2014872"/>
    <lineage>
        <taxon>Bacteria</taxon>
        <taxon>Bacillati</taxon>
        <taxon>Chloroflexota</taxon>
        <taxon>Ktedonobacteria</taxon>
        <taxon>Ktedonobacterales</taxon>
        <taxon>Dictyobacteraceae</taxon>
        <taxon>Dictyobacter</taxon>
    </lineage>
</organism>
<feature type="region of interest" description="Disordered" evidence="1">
    <location>
        <begin position="190"/>
        <end position="209"/>
    </location>
</feature>
<dbReference type="Proteomes" id="UP000287188">
    <property type="component" value="Unassembled WGS sequence"/>
</dbReference>
<dbReference type="EMBL" id="BIFS01000001">
    <property type="protein sequence ID" value="GCE20223.1"/>
    <property type="molecule type" value="Genomic_DNA"/>
</dbReference>
<evidence type="ECO:0000313" key="2">
    <source>
        <dbReference type="EMBL" id="GCE20223.1"/>
    </source>
</evidence>
<feature type="compositionally biased region" description="Polar residues" evidence="1">
    <location>
        <begin position="485"/>
        <end position="495"/>
    </location>
</feature>
<evidence type="ECO:0000256" key="1">
    <source>
        <dbReference type="SAM" id="MobiDB-lite"/>
    </source>
</evidence>
<protein>
    <submittedName>
        <fullName evidence="2">Uncharacterized protein</fullName>
    </submittedName>
</protein>
<evidence type="ECO:0000313" key="3">
    <source>
        <dbReference type="Proteomes" id="UP000287188"/>
    </source>
</evidence>
<feature type="compositionally biased region" description="Polar residues" evidence="1">
    <location>
        <begin position="385"/>
        <end position="394"/>
    </location>
</feature>